<accession>A0A840RLG4</accession>
<feature type="modified residue" description="Phosphohistidine" evidence="2">
    <location>
        <position position="65"/>
    </location>
</feature>
<dbReference type="InterPro" id="IPR036641">
    <property type="entry name" value="HPT_dom_sf"/>
</dbReference>
<dbReference type="Proteomes" id="UP000571084">
    <property type="component" value="Unassembled WGS sequence"/>
</dbReference>
<name>A0A840RLG4_9BURK</name>
<dbReference type="RefSeq" id="WP_168055498.1">
    <property type="nucleotide sequence ID" value="NZ_JAAOZT010000006.1"/>
</dbReference>
<evidence type="ECO:0000313" key="5">
    <source>
        <dbReference type="Proteomes" id="UP000571084"/>
    </source>
</evidence>
<dbReference type="AlphaFoldDB" id="A0A840RLG4"/>
<dbReference type="InterPro" id="IPR008207">
    <property type="entry name" value="Sig_transdc_His_kin_Hpt_dom"/>
</dbReference>
<keyword evidence="1" id="KW-0902">Two-component regulatory system</keyword>
<organism evidence="4 5">
    <name type="scientific">Glaciimonas immobilis</name>
    <dbReference type="NCBI Taxonomy" id="728004"/>
    <lineage>
        <taxon>Bacteria</taxon>
        <taxon>Pseudomonadati</taxon>
        <taxon>Pseudomonadota</taxon>
        <taxon>Betaproteobacteria</taxon>
        <taxon>Burkholderiales</taxon>
        <taxon>Oxalobacteraceae</taxon>
        <taxon>Glaciimonas</taxon>
    </lineage>
</organism>
<dbReference type="SUPFAM" id="SSF47226">
    <property type="entry name" value="Histidine-containing phosphotransfer domain, HPT domain"/>
    <property type="match status" value="1"/>
</dbReference>
<evidence type="ECO:0000259" key="3">
    <source>
        <dbReference type="PROSITE" id="PS50894"/>
    </source>
</evidence>
<evidence type="ECO:0000313" key="4">
    <source>
        <dbReference type="EMBL" id="MBB5199117.1"/>
    </source>
</evidence>
<keyword evidence="5" id="KW-1185">Reference proteome</keyword>
<dbReference type="EMBL" id="JACHHQ010000002">
    <property type="protein sequence ID" value="MBB5199117.1"/>
    <property type="molecule type" value="Genomic_DNA"/>
</dbReference>
<dbReference type="GO" id="GO:0000160">
    <property type="term" value="P:phosphorelay signal transduction system"/>
    <property type="evidence" value="ECO:0007669"/>
    <property type="project" value="UniProtKB-KW"/>
</dbReference>
<dbReference type="Gene3D" id="1.20.120.160">
    <property type="entry name" value="HPT domain"/>
    <property type="match status" value="1"/>
</dbReference>
<comment type="caution">
    <text evidence="4">The sequence shown here is derived from an EMBL/GenBank/DDBJ whole genome shotgun (WGS) entry which is preliminary data.</text>
</comment>
<sequence>MIIAGVYHKVQPAIDIDILRDFVGADAEILVYFLGRFFETLRDGMLDMRRMHLLQQWRDTSILAHNLRTSALAIGAFQFAALCEAMEKLAVVPSVNGMTPANDPRVLLFEHIGRAFGDVEKAVSAALPGLGSVSATMPRLARNSDAF</sequence>
<dbReference type="GO" id="GO:0004672">
    <property type="term" value="F:protein kinase activity"/>
    <property type="evidence" value="ECO:0007669"/>
    <property type="project" value="UniProtKB-ARBA"/>
</dbReference>
<feature type="domain" description="HPt" evidence="3">
    <location>
        <begin position="26"/>
        <end position="126"/>
    </location>
</feature>
<proteinExistence type="predicted"/>
<protein>
    <submittedName>
        <fullName evidence="4">HPt (Histidine-containing phosphotransfer) domain-containing protein</fullName>
    </submittedName>
</protein>
<dbReference type="PROSITE" id="PS50894">
    <property type="entry name" value="HPT"/>
    <property type="match status" value="1"/>
</dbReference>
<gene>
    <name evidence="4" type="ORF">HNR39_000944</name>
</gene>
<evidence type="ECO:0000256" key="2">
    <source>
        <dbReference type="PROSITE-ProRule" id="PRU00110"/>
    </source>
</evidence>
<evidence type="ECO:0000256" key="1">
    <source>
        <dbReference type="ARBA" id="ARBA00023012"/>
    </source>
</evidence>
<keyword evidence="2" id="KW-0597">Phosphoprotein</keyword>
<reference evidence="4 5" key="1">
    <citation type="submission" date="2020-08" db="EMBL/GenBank/DDBJ databases">
        <title>Genomic Encyclopedia of Type Strains, Phase IV (KMG-IV): sequencing the most valuable type-strain genomes for metagenomic binning, comparative biology and taxonomic classification.</title>
        <authorList>
            <person name="Goeker M."/>
        </authorList>
    </citation>
    <scope>NUCLEOTIDE SEQUENCE [LARGE SCALE GENOMIC DNA]</scope>
    <source>
        <strain evidence="4 5">DSM 23240</strain>
    </source>
</reference>